<dbReference type="EMBL" id="CP006877">
    <property type="protein sequence ID" value="AJD40134.1"/>
    <property type="molecule type" value="Genomic_DNA"/>
</dbReference>
<dbReference type="HOGENOM" id="CLU_037939_3_0_5"/>
<evidence type="ECO:0000259" key="4">
    <source>
        <dbReference type="PROSITE" id="PS50043"/>
    </source>
</evidence>
<reference evidence="5 6" key="1">
    <citation type="submission" date="2013-11" db="EMBL/GenBank/DDBJ databases">
        <title>Complete genome sequence of Rhizobium gallicum bv. gallicum R602.</title>
        <authorList>
            <person name="Bustos P."/>
            <person name="Santamaria R.I."/>
            <person name="Lozano L."/>
            <person name="Acosta J.L."/>
            <person name="Ormeno-Orrillo E."/>
            <person name="Rogel M.A."/>
            <person name="Romero D."/>
            <person name="Cevallos M.A."/>
            <person name="Martinez-Romero E."/>
            <person name="Gonzalez V."/>
        </authorList>
    </citation>
    <scope>NUCLEOTIDE SEQUENCE [LARGE SCALE GENOMIC DNA]</scope>
    <source>
        <strain evidence="5 6">R602</strain>
    </source>
</reference>
<dbReference type="RefSeq" id="WP_039844008.1">
    <property type="nucleotide sequence ID" value="NZ_CP006877.1"/>
</dbReference>
<organism evidence="5 6">
    <name type="scientific">Rhizobium gallicum bv. gallicum R602sp</name>
    <dbReference type="NCBI Taxonomy" id="1041138"/>
    <lineage>
        <taxon>Bacteria</taxon>
        <taxon>Pseudomonadati</taxon>
        <taxon>Pseudomonadota</taxon>
        <taxon>Alphaproteobacteria</taxon>
        <taxon>Hyphomicrobiales</taxon>
        <taxon>Rhizobiaceae</taxon>
        <taxon>Rhizobium/Agrobacterium group</taxon>
        <taxon>Rhizobium</taxon>
    </lineage>
</organism>
<dbReference type="GO" id="GO:0006355">
    <property type="term" value="P:regulation of DNA-templated transcription"/>
    <property type="evidence" value="ECO:0007669"/>
    <property type="project" value="InterPro"/>
</dbReference>
<dbReference type="Gene3D" id="1.10.10.10">
    <property type="entry name" value="Winged helix-like DNA-binding domain superfamily/Winged helix DNA-binding domain"/>
    <property type="match status" value="1"/>
</dbReference>
<protein>
    <submittedName>
        <fullName evidence="5">LuxR family transcriptional regulator protein</fullName>
    </submittedName>
</protein>
<dbReference type="InterPro" id="IPR000792">
    <property type="entry name" value="Tscrpt_reg_LuxR_C"/>
</dbReference>
<dbReference type="KEGG" id="rga:RGR602_CH00771"/>
<dbReference type="PRINTS" id="PR00038">
    <property type="entry name" value="HTHLUXR"/>
</dbReference>
<evidence type="ECO:0000256" key="2">
    <source>
        <dbReference type="ARBA" id="ARBA00023125"/>
    </source>
</evidence>
<sequence>MPATTHANLESLTDLVYGALFGETDWQDFLDTLNTRMPDAKTTLFYHDSVAGAGAFSLCSGLDDTGLEGYNRYYCTINPWMPKAAVRPVGLGVIADQMLPHAELVKTEFYNDFMRSIGCRSSVGVTILRENNRSFNLSTLTSSTDTGFNRVNADLLTRLAPHLQRAFDFIRRDKAGNETGRSLFDAIGVGLIYISEGRQIRSMNLAAQQMLATDAGISVTPTGRLSSSDRDFLEHLGSFSRYRPPAAAGPFTARFDSACASFKCTLVRLTSDFMTEFLQGPTAAVVIERIPVARPELNDHLPAKRQLTAAELRIASSIAAGLSPRETAKLHGISYETARTHLKNIYSKLGVNSQVALVRRLMP</sequence>
<dbReference type="InterPro" id="IPR016032">
    <property type="entry name" value="Sig_transdc_resp-reg_C-effctor"/>
</dbReference>
<dbReference type="InterPro" id="IPR036388">
    <property type="entry name" value="WH-like_DNA-bd_sf"/>
</dbReference>
<dbReference type="SUPFAM" id="SSF46894">
    <property type="entry name" value="C-terminal effector domain of the bipartite response regulators"/>
    <property type="match status" value="1"/>
</dbReference>
<dbReference type="GO" id="GO:0003677">
    <property type="term" value="F:DNA binding"/>
    <property type="evidence" value="ECO:0007669"/>
    <property type="project" value="UniProtKB-KW"/>
</dbReference>
<gene>
    <name evidence="5" type="ORF">RGR602_CH00771</name>
</gene>
<keyword evidence="1" id="KW-0805">Transcription regulation</keyword>
<dbReference type="Proteomes" id="UP000031368">
    <property type="component" value="Chromosome"/>
</dbReference>
<dbReference type="PANTHER" id="PTHR44688">
    <property type="entry name" value="DNA-BINDING TRANSCRIPTIONAL ACTIVATOR DEVR_DOSR"/>
    <property type="match status" value="1"/>
</dbReference>
<feature type="domain" description="HTH luxR-type" evidence="4">
    <location>
        <begin position="300"/>
        <end position="363"/>
    </location>
</feature>
<evidence type="ECO:0000256" key="3">
    <source>
        <dbReference type="ARBA" id="ARBA00023163"/>
    </source>
</evidence>
<proteinExistence type="predicted"/>
<evidence type="ECO:0000256" key="1">
    <source>
        <dbReference type="ARBA" id="ARBA00023015"/>
    </source>
</evidence>
<dbReference type="PANTHER" id="PTHR44688:SF16">
    <property type="entry name" value="DNA-BINDING TRANSCRIPTIONAL ACTIVATOR DEVR_DOSR"/>
    <property type="match status" value="1"/>
</dbReference>
<evidence type="ECO:0000313" key="5">
    <source>
        <dbReference type="EMBL" id="AJD40134.1"/>
    </source>
</evidence>
<keyword evidence="6" id="KW-1185">Reference proteome</keyword>
<keyword evidence="2" id="KW-0238">DNA-binding</keyword>
<dbReference type="Pfam" id="PF00196">
    <property type="entry name" value="GerE"/>
    <property type="match status" value="1"/>
</dbReference>
<dbReference type="AlphaFoldDB" id="A0A0B4WX51"/>
<keyword evidence="3" id="KW-0804">Transcription</keyword>
<accession>A0A0B4WX51</accession>
<name>A0A0B4WX51_9HYPH</name>
<evidence type="ECO:0000313" key="6">
    <source>
        <dbReference type="Proteomes" id="UP000031368"/>
    </source>
</evidence>
<dbReference type="PROSITE" id="PS50043">
    <property type="entry name" value="HTH_LUXR_2"/>
    <property type="match status" value="1"/>
</dbReference>
<dbReference type="CDD" id="cd06170">
    <property type="entry name" value="LuxR_C_like"/>
    <property type="match status" value="1"/>
</dbReference>
<dbReference type="SMART" id="SM00421">
    <property type="entry name" value="HTH_LUXR"/>
    <property type="match status" value="1"/>
</dbReference>